<dbReference type="Pfam" id="PF00381">
    <property type="entry name" value="PTS-HPr"/>
    <property type="match status" value="1"/>
</dbReference>
<dbReference type="CDD" id="cd00367">
    <property type="entry name" value="PTS-HPr_like"/>
    <property type="match status" value="1"/>
</dbReference>
<dbReference type="AlphaFoldDB" id="A0A327KA37"/>
<comment type="subcellular location">
    <subcellularLocation>
        <location evidence="1">Cytoplasm</location>
    </subcellularLocation>
</comment>
<evidence type="ECO:0000256" key="2">
    <source>
        <dbReference type="ARBA" id="ARBA00010736"/>
    </source>
</evidence>
<dbReference type="PROSITE" id="PS51350">
    <property type="entry name" value="PTS_HPR_DOM"/>
    <property type="match status" value="1"/>
</dbReference>
<dbReference type="PANTHER" id="PTHR33705:SF2">
    <property type="entry name" value="PHOSPHOCARRIER PROTEIN NPR"/>
    <property type="match status" value="1"/>
</dbReference>
<dbReference type="PROSITE" id="PS00369">
    <property type="entry name" value="PTS_HPR_HIS"/>
    <property type="match status" value="1"/>
</dbReference>
<comment type="similarity">
    <text evidence="2">Belongs to the HPr family.</text>
</comment>
<dbReference type="InterPro" id="IPR001020">
    <property type="entry name" value="PTS_HPr_His_P_site"/>
</dbReference>
<proteinExistence type="inferred from homology"/>
<evidence type="ECO:0000313" key="7">
    <source>
        <dbReference type="Proteomes" id="UP000248863"/>
    </source>
</evidence>
<dbReference type="SUPFAM" id="SSF55594">
    <property type="entry name" value="HPr-like"/>
    <property type="match status" value="1"/>
</dbReference>
<dbReference type="RefSeq" id="WP_111358998.1">
    <property type="nucleotide sequence ID" value="NZ_NHSK01000079.1"/>
</dbReference>
<dbReference type="NCBIfam" id="TIGR01003">
    <property type="entry name" value="PTS_HPr_family"/>
    <property type="match status" value="1"/>
</dbReference>
<organism evidence="6 7">
    <name type="scientific">Rhodoplanes elegans</name>
    <dbReference type="NCBI Taxonomy" id="29408"/>
    <lineage>
        <taxon>Bacteria</taxon>
        <taxon>Pseudomonadati</taxon>
        <taxon>Pseudomonadota</taxon>
        <taxon>Alphaproteobacteria</taxon>
        <taxon>Hyphomicrobiales</taxon>
        <taxon>Nitrobacteraceae</taxon>
        <taxon>Rhodoplanes</taxon>
    </lineage>
</organism>
<name>A0A327KA37_9BRAD</name>
<sequence length="111" mass="11665">MSDEIDAIGGICGPEFPPPREGAVVRHIPIINQKGLHARASAKFVQTVERFQARVFVTRCGQTVGGDSIMGLMMLAAAPGTTIMVEALGSDAEAVVAALVELIGNRFGEDD</sequence>
<reference evidence="6 7" key="1">
    <citation type="submission" date="2017-07" db="EMBL/GenBank/DDBJ databases">
        <title>Draft Genome Sequences of Select Purple Nonsulfur Bacteria.</title>
        <authorList>
            <person name="Lasarre B."/>
            <person name="Mckinlay J.B."/>
        </authorList>
    </citation>
    <scope>NUCLEOTIDE SEQUENCE [LARGE SCALE GENOMIC DNA]</scope>
    <source>
        <strain evidence="6 7">DSM 11907</strain>
    </source>
</reference>
<evidence type="ECO:0000256" key="4">
    <source>
        <dbReference type="ARBA" id="ARBA00022683"/>
    </source>
</evidence>
<dbReference type="InterPro" id="IPR035895">
    <property type="entry name" value="HPr-like_sf"/>
</dbReference>
<keyword evidence="7" id="KW-1185">Reference proteome</keyword>
<dbReference type="InterPro" id="IPR000032">
    <property type="entry name" value="HPr-like"/>
</dbReference>
<dbReference type="GO" id="GO:0009401">
    <property type="term" value="P:phosphoenolpyruvate-dependent sugar phosphotransferase system"/>
    <property type="evidence" value="ECO:0007669"/>
    <property type="project" value="UniProtKB-KW"/>
</dbReference>
<evidence type="ECO:0000259" key="5">
    <source>
        <dbReference type="PROSITE" id="PS51350"/>
    </source>
</evidence>
<feature type="domain" description="HPr" evidence="5">
    <location>
        <begin position="23"/>
        <end position="110"/>
    </location>
</feature>
<comment type="caution">
    <text evidence="6">The sequence shown here is derived from an EMBL/GenBank/DDBJ whole genome shotgun (WGS) entry which is preliminary data.</text>
</comment>
<evidence type="ECO:0000256" key="1">
    <source>
        <dbReference type="ARBA" id="ARBA00004496"/>
    </source>
</evidence>
<dbReference type="Gene3D" id="3.30.1340.10">
    <property type="entry name" value="HPr-like"/>
    <property type="match status" value="1"/>
</dbReference>
<dbReference type="PANTHER" id="PTHR33705">
    <property type="entry name" value="PHOSPHOCARRIER PROTEIN HPR"/>
    <property type="match status" value="1"/>
</dbReference>
<gene>
    <name evidence="6" type="ORF">CH338_20670</name>
</gene>
<dbReference type="EMBL" id="NPEU01000301">
    <property type="protein sequence ID" value="RAI34573.1"/>
    <property type="molecule type" value="Genomic_DNA"/>
</dbReference>
<accession>A0A327KA37</accession>
<dbReference type="InterPro" id="IPR050399">
    <property type="entry name" value="HPr"/>
</dbReference>
<dbReference type="Proteomes" id="UP000248863">
    <property type="component" value="Unassembled WGS sequence"/>
</dbReference>
<evidence type="ECO:0000256" key="3">
    <source>
        <dbReference type="ARBA" id="ARBA00022490"/>
    </source>
</evidence>
<keyword evidence="4" id="KW-0598">Phosphotransferase system</keyword>
<protein>
    <submittedName>
        <fullName evidence="6">HPr family phosphocarrier protein</fullName>
    </submittedName>
</protein>
<keyword evidence="3" id="KW-0963">Cytoplasm</keyword>
<dbReference type="GO" id="GO:0005737">
    <property type="term" value="C:cytoplasm"/>
    <property type="evidence" value="ECO:0007669"/>
    <property type="project" value="UniProtKB-SubCell"/>
</dbReference>
<dbReference type="OrthoDB" id="9798965at2"/>
<dbReference type="PRINTS" id="PR00107">
    <property type="entry name" value="PHOSPHOCPHPR"/>
</dbReference>
<evidence type="ECO:0000313" key="6">
    <source>
        <dbReference type="EMBL" id="RAI34573.1"/>
    </source>
</evidence>